<reference evidence="4" key="1">
    <citation type="journal article" date="2014" name="Genome Biol. Evol.">
        <title>The secreted proteins of Achlya hypogyna and Thraustotheca clavata identify the ancestral oomycete secretome and reveal gene acquisitions by horizontal gene transfer.</title>
        <authorList>
            <person name="Misner I."/>
            <person name="Blouin N."/>
            <person name="Leonard G."/>
            <person name="Richards T.A."/>
            <person name="Lane C.E."/>
        </authorList>
    </citation>
    <scope>NUCLEOTIDE SEQUENCE</scope>
    <source>
        <strain evidence="4">ATCC 34112</strain>
    </source>
</reference>
<dbReference type="InterPro" id="IPR003609">
    <property type="entry name" value="Pan_app"/>
</dbReference>
<dbReference type="AlphaFoldDB" id="A0A0A7CMA6"/>
<feature type="region of interest" description="Disordered" evidence="1">
    <location>
        <begin position="122"/>
        <end position="145"/>
    </location>
</feature>
<name>A0A0A7CMA6_9STRA</name>
<feature type="domain" description="Apple" evidence="3">
    <location>
        <begin position="133"/>
        <end position="225"/>
    </location>
</feature>
<evidence type="ECO:0000259" key="3">
    <source>
        <dbReference type="PROSITE" id="PS50948"/>
    </source>
</evidence>
<organism evidence="4">
    <name type="scientific">Thraustotheca clavata</name>
    <dbReference type="NCBI Taxonomy" id="74557"/>
    <lineage>
        <taxon>Eukaryota</taxon>
        <taxon>Sar</taxon>
        <taxon>Stramenopiles</taxon>
        <taxon>Oomycota</taxon>
        <taxon>Saprolegniomycetes</taxon>
        <taxon>Saprolegniales</taxon>
        <taxon>Achlyaceae</taxon>
        <taxon>Thraustotheca</taxon>
    </lineage>
</organism>
<feature type="signal peptide" evidence="2">
    <location>
        <begin position="1"/>
        <end position="16"/>
    </location>
</feature>
<dbReference type="Pfam" id="PF00024">
    <property type="entry name" value="PAN_1"/>
    <property type="match status" value="1"/>
</dbReference>
<evidence type="ECO:0000256" key="1">
    <source>
        <dbReference type="SAM" id="MobiDB-lite"/>
    </source>
</evidence>
<protein>
    <submittedName>
        <fullName evidence="4">Secreted protein</fullName>
    </submittedName>
</protein>
<dbReference type="Pfam" id="PF14295">
    <property type="entry name" value="PAN_4"/>
    <property type="match status" value="1"/>
</dbReference>
<dbReference type="PROSITE" id="PS50948">
    <property type="entry name" value="PAN"/>
    <property type="match status" value="1"/>
</dbReference>
<proteinExistence type="predicted"/>
<sequence length="314" mass="34425">MVKFFAPIVAVSTVVATTNLRQQQFKPCTMDNDCNNDFFCLPTTDGTFAMCQPGARPAQRSFTCTDRADFNGDDLSSAHIGYQGCLFNCRVNPNCNAISWIQDSNGQQGTCYYKKLNDLSRQPTQDNRNMKACKDSSSSPNPAPKKVKWVGDAGYQVKGNDITTKNNVASLEDCQSACEATQSCVAASYSKYSQTCILKQTAENYYPVWSKAVDLGAVAAFSHTYSACYSNYDMANQGDVTNFLGSFQDCKKCFDKSANAFAWYMGPTTGMAQPVNAQGTCYCKKVTVPSPIPATMTQNGSGVFEFQHEIIAYF</sequence>
<feature type="chain" id="PRO_5002026702" evidence="2">
    <location>
        <begin position="17"/>
        <end position="314"/>
    </location>
</feature>
<dbReference type="EMBL" id="KM038088">
    <property type="protein sequence ID" value="AIG55549.1"/>
    <property type="molecule type" value="Genomic_DNA"/>
</dbReference>
<dbReference type="SUPFAM" id="SSF57414">
    <property type="entry name" value="Hairpin loop containing domain-like"/>
    <property type="match status" value="1"/>
</dbReference>
<dbReference type="Gene3D" id="3.50.4.10">
    <property type="entry name" value="Hepatocyte Growth Factor"/>
    <property type="match status" value="1"/>
</dbReference>
<evidence type="ECO:0000256" key="2">
    <source>
        <dbReference type="SAM" id="SignalP"/>
    </source>
</evidence>
<accession>A0A0A7CMA6</accession>
<evidence type="ECO:0000313" key="4">
    <source>
        <dbReference type="EMBL" id="AIG55549.1"/>
    </source>
</evidence>
<keyword evidence="2" id="KW-0732">Signal</keyword>